<comment type="subcellular location">
    <subcellularLocation>
        <location evidence="1">Nucleus</location>
    </subcellularLocation>
</comment>
<dbReference type="AlphaFoldDB" id="Q9SR65"/>
<accession>Q9SR65</accession>
<protein>
    <submittedName>
        <fullName evidence="8">Uncharacterized protein T22K18.19</fullName>
    </submittedName>
</protein>
<dbReference type="CDD" id="cd12203">
    <property type="entry name" value="GT1"/>
    <property type="match status" value="1"/>
</dbReference>
<name>Q9SR65_ARATH</name>
<dbReference type="GO" id="GO:0003677">
    <property type="term" value="F:DNA binding"/>
    <property type="evidence" value="ECO:0007669"/>
    <property type="project" value="UniProtKB-KW"/>
</dbReference>
<evidence type="ECO:0000256" key="3">
    <source>
        <dbReference type="ARBA" id="ARBA00023125"/>
    </source>
</evidence>
<keyword evidence="4" id="KW-0804">Transcription</keyword>
<feature type="compositionally biased region" description="Polar residues" evidence="6">
    <location>
        <begin position="363"/>
        <end position="375"/>
    </location>
</feature>
<feature type="domain" description="Myb/SANT-like DNA-binding" evidence="7">
    <location>
        <begin position="88"/>
        <end position="190"/>
    </location>
</feature>
<dbReference type="PANTHER" id="PTHR21654:SF60">
    <property type="entry name" value="TRIHELIX TRANSCRIPTION FACTOR PTL"/>
    <property type="match status" value="1"/>
</dbReference>
<evidence type="ECO:0000259" key="7">
    <source>
        <dbReference type="Pfam" id="PF13837"/>
    </source>
</evidence>
<evidence type="ECO:0000256" key="5">
    <source>
        <dbReference type="ARBA" id="ARBA00023242"/>
    </source>
</evidence>
<feature type="region of interest" description="Disordered" evidence="6">
    <location>
        <begin position="363"/>
        <end position="420"/>
    </location>
</feature>
<sequence>MEDHQNHPQYGIEQPSSQFSSDLFGFNLVSAPDQHHRLHFTDHEISLLPRGIQGLTVAGNNSNTITTIQSGGCVGGFSGFTDGGGTGRWPRQETLMLLEVRSRLDHKFKEANQKGPLWDEVSRSHFLTLIFSSFIFPKSPFLEHGYTRSGKKCREKFENLYKYYKKTKEGKSGRRQDGKNYRFFRQLEAIYGESKDSVSCYNNTQFIMTNALHSNFRASNIHNIVPHHQNPLMTNTNTQSQSLSISNNFNSSSDLDLTSSSEGNETTKREGMHWKEKIKEFIGVHMERLIEKQDFWLEKLMKIVEDKEHQRMLREEEWRRIEAERIDKERSFWTKERERIEARDVAVINALQYLTGRALIRPDSSSPTERINGNGSDKMMADNEFADEGNKGKMDKKQMNKKRKEKWSSHGGNHPRTKENMMIYNNQETKINDFCRDDDQCHHEGYSPSNSKNAGTPSCSNAMAASTKCFPLLEGEGDQNLWEGYGLKQRKENNHQ</sequence>
<proteinExistence type="predicted"/>
<dbReference type="GO" id="GO:0005634">
    <property type="term" value="C:nucleus"/>
    <property type="evidence" value="ECO:0007669"/>
    <property type="project" value="UniProtKB-SubCell"/>
</dbReference>
<organism evidence="8">
    <name type="scientific">Arabidopsis thaliana</name>
    <name type="common">Mouse-ear cress</name>
    <dbReference type="NCBI Taxonomy" id="3702"/>
    <lineage>
        <taxon>Eukaryota</taxon>
        <taxon>Viridiplantae</taxon>
        <taxon>Streptophyta</taxon>
        <taxon>Embryophyta</taxon>
        <taxon>Tracheophyta</taxon>
        <taxon>Spermatophyta</taxon>
        <taxon>Magnoliopsida</taxon>
        <taxon>eudicotyledons</taxon>
        <taxon>Gunneridae</taxon>
        <taxon>Pentapetalae</taxon>
        <taxon>rosids</taxon>
        <taxon>malvids</taxon>
        <taxon>Brassicales</taxon>
        <taxon>Brassicaceae</taxon>
        <taxon>Camelineae</taxon>
        <taxon>Arabidopsis</taxon>
    </lineage>
</organism>
<keyword evidence="5" id="KW-0539">Nucleus</keyword>
<evidence type="ECO:0000256" key="1">
    <source>
        <dbReference type="ARBA" id="ARBA00004123"/>
    </source>
</evidence>
<reference evidence="8" key="2">
    <citation type="submission" date="2001-01" db="EMBL/GenBank/DDBJ databases">
        <title>Arabidopsis thaliana chromosome III BAC T22K18 genomic sequence.</title>
        <authorList>
            <person name="Lin X."/>
            <person name="Kaul S."/>
            <person name="Town C.D."/>
            <person name="Benito M.-I."/>
            <person name="Creasy T.H."/>
            <person name="Haas B."/>
            <person name="Ronning C.M."/>
            <person name="Koo H."/>
            <person name="Fujii C.Y."/>
            <person name="Utterback T.R."/>
            <person name="Barnstead M.E."/>
            <person name="Bowman C.L."/>
            <person name="White O."/>
            <person name="Nierman W.C."/>
            <person name="Fraser C.M."/>
        </authorList>
    </citation>
    <scope>NUCLEOTIDE SEQUENCE</scope>
</reference>
<keyword evidence="2" id="KW-0805">Transcription regulation</keyword>
<evidence type="ECO:0000313" key="8">
    <source>
        <dbReference type="EMBL" id="AAF04423.1"/>
    </source>
</evidence>
<keyword evidence="3" id="KW-0238">DNA-binding</keyword>
<evidence type="ECO:0000256" key="2">
    <source>
        <dbReference type="ARBA" id="ARBA00023015"/>
    </source>
</evidence>
<dbReference type="InterPro" id="IPR044822">
    <property type="entry name" value="Myb_DNA-bind_4"/>
</dbReference>
<reference key="1">
    <citation type="journal article" date="2000" name="Nature">
        <title>Sequence and analysis of chromosome 3 of the plant Arabidopsis thaliana.</title>
        <authorList>
            <consortium name="European Union Chromosome 3 Arabidopsis Sequencing Consortium"/>
            <consortium name="Institute for Genomic Research"/>
            <consortium name="Kazusa DNA Research Institute"/>
            <person name="Salanoubat M."/>
            <person name="Lemcke K."/>
            <person name="Rieger M."/>
            <person name="Ansorge W."/>
            <person name="Unseld M."/>
            <person name="Fartmann B."/>
            <person name="Valle G."/>
            <person name="Blocker H."/>
            <person name="Perez-Alonso M."/>
            <person name="Obermaier B."/>
            <person name="Delseny M."/>
            <person name="Boutry M."/>
            <person name="Grivell L.A."/>
            <person name="Mache R."/>
            <person name="Puigdomenech P."/>
            <person name="De Simone V."/>
            <person name="Choisne N."/>
            <person name="Artiguenave F."/>
            <person name="Robert C."/>
            <person name="Brottier P."/>
            <person name="Wincker P."/>
            <person name="Cattolico L."/>
            <person name="Weissenbach J."/>
            <person name="Saurin W."/>
            <person name="Quetier F."/>
            <person name="Schafer M."/>
            <person name="Muller-Auer S."/>
            <person name="Gabel C."/>
            <person name="Fuchs M."/>
            <person name="Benes V."/>
            <person name="Wurmbach E."/>
            <person name="Drzonek H."/>
            <person name="Erfle H."/>
            <person name="Jordan N."/>
            <person name="Bangert S."/>
            <person name="Wiedelmann R."/>
            <person name="Kranz H."/>
            <person name="Voss H."/>
            <person name="Holland R."/>
            <person name="Brandt P."/>
            <person name="Nyakatura G."/>
            <person name="Vezzi A."/>
            <person name="D'Angelo M."/>
            <person name="Pallavicini A."/>
            <person name="Toppo S."/>
            <person name="Simionati B."/>
            <person name="Conrad A."/>
            <person name="Hornischer K."/>
            <person name="Kauer G."/>
            <person name="Lohnert T.H."/>
            <person name="Nordsiek G."/>
            <person name="Reichelt J."/>
            <person name="Scharfe M."/>
            <person name="Schon O."/>
            <person name="Bargues M."/>
            <person name="Terol J."/>
            <person name="Climent J."/>
            <person name="Navarro P."/>
            <person name="Collado C."/>
            <person name="Perez-Perez A."/>
            <person name="Ottenwalder B."/>
            <person name="Duchemin D."/>
            <person name="Cooke R."/>
            <person name="Laudie M."/>
            <person name="Berger-Llauro C."/>
            <person name="Purnelle B."/>
            <person name="Masuy D."/>
            <person name="de Haan M."/>
            <person name="Maarse A.C."/>
            <person name="Alcaraz J.P."/>
            <person name="Cottet A."/>
            <person name="Casacuberta E."/>
            <person name="Monfort A."/>
            <person name="Argiriou A."/>
            <person name="flores M."/>
            <person name="Liguori R."/>
            <person name="Vitale D."/>
            <person name="Mannhaupt G."/>
            <person name="Haase D."/>
            <person name="Schoof H."/>
            <person name="Rudd S."/>
            <person name="Zaccaria P."/>
            <person name="Mewes H.W."/>
            <person name="Mayer K.F."/>
            <person name="Kaul S."/>
            <person name="Town C.D."/>
            <person name="Koo H.L."/>
            <person name="Tallon L.J."/>
            <person name="Jenkins J."/>
            <person name="Rooney T."/>
            <person name="Rizzo M."/>
            <person name="Walts A."/>
            <person name="Utterback T."/>
            <person name="Fujii C.Y."/>
            <person name="Shea T.P."/>
            <person name="Creasy T.H."/>
            <person name="Haas B."/>
            <person name="Maiti R."/>
            <person name="Wu D."/>
            <person name="Peterson J."/>
            <person name="Van Aken S."/>
            <person name="Pai G."/>
            <person name="Militscher J."/>
            <person name="Sellers P."/>
            <person name="Gill J.E."/>
            <person name="Feldblyum T.V."/>
            <person name="Preuss D."/>
            <person name="Lin X."/>
            <person name="Nierman W.C."/>
            <person name="Salzberg S.L."/>
            <person name="White O."/>
            <person name="Venter J.C."/>
            <person name="Fraser C.M."/>
            <person name="Kaneko T."/>
            <person name="Nakamura Y."/>
            <person name="Sato S."/>
            <person name="Kato T."/>
            <person name="Asamizu E."/>
            <person name="Sasamoto S."/>
            <person name="Kimura T."/>
            <person name="Idesawa K."/>
            <person name="Kawashima K."/>
            <person name="Kishida Y."/>
            <person name="Kiyokawa C."/>
            <person name="Kohara M."/>
            <person name="Matsumoto M."/>
            <person name="Matsuno A."/>
            <person name="Muraki A."/>
            <person name="Nakayama S."/>
            <person name="Nakazaki N."/>
            <person name="Shinpo S."/>
            <person name="Takeuchi C."/>
            <person name="Wada T."/>
            <person name="Watanabe A."/>
            <person name="Yamada M."/>
            <person name="Yasuda M."/>
            <person name="Tabata S."/>
        </authorList>
    </citation>
    <scope>NUCLEOTIDE SEQUENCE [LARGE SCALE GENOMIC DNA]</scope>
    <source>
        <strain>cv. Columbia</strain>
    </source>
</reference>
<dbReference type="Gene3D" id="1.10.10.60">
    <property type="entry name" value="Homeodomain-like"/>
    <property type="match status" value="1"/>
</dbReference>
<feature type="compositionally biased region" description="Basic and acidic residues" evidence="6">
    <location>
        <begin position="388"/>
        <end position="398"/>
    </location>
</feature>
<dbReference type="Pfam" id="PF13837">
    <property type="entry name" value="Myb_DNA-bind_4"/>
    <property type="match status" value="1"/>
</dbReference>
<dbReference type="PANTHER" id="PTHR21654">
    <property type="entry name" value="FI21293P1"/>
    <property type="match status" value="1"/>
</dbReference>
<evidence type="ECO:0000256" key="4">
    <source>
        <dbReference type="ARBA" id="ARBA00023163"/>
    </source>
</evidence>
<gene>
    <name evidence="8" type="primary">T22K18.19</name>
</gene>
<dbReference type="GO" id="GO:0006355">
    <property type="term" value="P:regulation of DNA-templated transcription"/>
    <property type="evidence" value="ECO:0007669"/>
    <property type="project" value="UniProtKB-ARBA"/>
</dbReference>
<dbReference type="EMBL" id="AC010927">
    <property type="protein sequence ID" value="AAF04423.1"/>
    <property type="molecule type" value="Genomic_DNA"/>
</dbReference>
<dbReference type="ExpressionAtlas" id="Q9SR65">
    <property type="expression patterns" value="baseline and differential"/>
</dbReference>
<evidence type="ECO:0000256" key="6">
    <source>
        <dbReference type="SAM" id="MobiDB-lite"/>
    </source>
</evidence>